<gene>
    <name evidence="4" type="ORF">METZ01_LOCUS53316</name>
</gene>
<evidence type="ECO:0000256" key="1">
    <source>
        <dbReference type="ARBA" id="ARBA00008416"/>
    </source>
</evidence>
<dbReference type="CDD" id="cd02909">
    <property type="entry name" value="cupin_pirin_N"/>
    <property type="match status" value="1"/>
</dbReference>
<dbReference type="InterPro" id="IPR008778">
    <property type="entry name" value="Pirin_C_dom"/>
</dbReference>
<dbReference type="InterPro" id="IPR014710">
    <property type="entry name" value="RmlC-like_jellyroll"/>
</dbReference>
<proteinExistence type="inferred from homology"/>
<protein>
    <recommendedName>
        <fullName evidence="5">Pirin N-terminal domain-containing protein</fullName>
    </recommendedName>
</protein>
<organism evidence="4">
    <name type="scientific">marine metagenome</name>
    <dbReference type="NCBI Taxonomy" id="408172"/>
    <lineage>
        <taxon>unclassified sequences</taxon>
        <taxon>metagenomes</taxon>
        <taxon>ecological metagenomes</taxon>
    </lineage>
</organism>
<dbReference type="AlphaFoldDB" id="A0A381S8Q5"/>
<evidence type="ECO:0000259" key="2">
    <source>
        <dbReference type="Pfam" id="PF02678"/>
    </source>
</evidence>
<evidence type="ECO:0000313" key="4">
    <source>
        <dbReference type="EMBL" id="SVA00462.1"/>
    </source>
</evidence>
<reference evidence="4" key="1">
    <citation type="submission" date="2018-05" db="EMBL/GenBank/DDBJ databases">
        <authorList>
            <person name="Lanie J.A."/>
            <person name="Ng W.-L."/>
            <person name="Kazmierczak K.M."/>
            <person name="Andrzejewski T.M."/>
            <person name="Davidsen T.M."/>
            <person name="Wayne K.J."/>
            <person name="Tettelin H."/>
            <person name="Glass J.I."/>
            <person name="Rusch D."/>
            <person name="Podicherti R."/>
            <person name="Tsui H.-C.T."/>
            <person name="Winkler M.E."/>
        </authorList>
    </citation>
    <scope>NUCLEOTIDE SEQUENCE</scope>
</reference>
<sequence>MLEILDSKKMMEGQGVVVNRLFPVTSGRMNHDPFVLFDHFAVEQGQGFDTHPHRGFEAITYLFSGSMNHKDNLGNDSTVSGGGAQIFCAGRGISHSEMPAGKEVTRGIQFWINLEKKLKTIEPSYQLVAAEEIPVLDFDGGSRTIIVGEGSPVKLQNDISYEYISLDNGASYKLEGIGGLHGLIYLLSGKLEVGQVTLEDAQSLLFDGDNKSLLIKAHTESRLMLASGRPHCEPIRQFGPYVD</sequence>
<evidence type="ECO:0000259" key="3">
    <source>
        <dbReference type="Pfam" id="PF05726"/>
    </source>
</evidence>
<dbReference type="PANTHER" id="PTHR13903:SF8">
    <property type="entry name" value="PIRIN"/>
    <property type="match status" value="1"/>
</dbReference>
<name>A0A381S8Q5_9ZZZZ</name>
<dbReference type="InterPro" id="IPR011051">
    <property type="entry name" value="RmlC_Cupin_sf"/>
</dbReference>
<feature type="domain" description="Pirin C-terminal" evidence="3">
    <location>
        <begin position="164"/>
        <end position="242"/>
    </location>
</feature>
<dbReference type="InterPro" id="IPR012093">
    <property type="entry name" value="Pirin"/>
</dbReference>
<accession>A0A381S8Q5</accession>
<dbReference type="PANTHER" id="PTHR13903">
    <property type="entry name" value="PIRIN-RELATED"/>
    <property type="match status" value="1"/>
</dbReference>
<feature type="domain" description="Pirin N-terminal" evidence="2">
    <location>
        <begin position="19"/>
        <end position="112"/>
    </location>
</feature>
<dbReference type="SUPFAM" id="SSF51182">
    <property type="entry name" value="RmlC-like cupins"/>
    <property type="match status" value="1"/>
</dbReference>
<dbReference type="EMBL" id="UINC01002804">
    <property type="protein sequence ID" value="SVA00462.1"/>
    <property type="molecule type" value="Genomic_DNA"/>
</dbReference>
<dbReference type="Pfam" id="PF05726">
    <property type="entry name" value="Pirin_C"/>
    <property type="match status" value="1"/>
</dbReference>
<dbReference type="CDD" id="cd02247">
    <property type="entry name" value="cupin_pirin_C"/>
    <property type="match status" value="1"/>
</dbReference>
<dbReference type="Gene3D" id="2.60.120.10">
    <property type="entry name" value="Jelly Rolls"/>
    <property type="match status" value="2"/>
</dbReference>
<dbReference type="Pfam" id="PF02678">
    <property type="entry name" value="Pirin"/>
    <property type="match status" value="1"/>
</dbReference>
<evidence type="ECO:0008006" key="5">
    <source>
        <dbReference type="Google" id="ProtNLM"/>
    </source>
</evidence>
<dbReference type="InterPro" id="IPR003829">
    <property type="entry name" value="Pirin_N_dom"/>
</dbReference>
<comment type="similarity">
    <text evidence="1">Belongs to the pirin family.</text>
</comment>
<dbReference type="PIRSF" id="PIRSF006232">
    <property type="entry name" value="Pirin"/>
    <property type="match status" value="1"/>
</dbReference>